<dbReference type="NCBIfam" id="TIGR01901">
    <property type="entry name" value="adhes_NPXG"/>
    <property type="match status" value="1"/>
</dbReference>
<gene>
    <name evidence="2" type="ORF">COO91_06085</name>
</gene>
<dbReference type="InterPro" id="IPR011050">
    <property type="entry name" value="Pectin_lyase_fold/virulence"/>
</dbReference>
<dbReference type="InterPro" id="IPR012334">
    <property type="entry name" value="Pectin_lyas_fold"/>
</dbReference>
<evidence type="ECO:0000259" key="1">
    <source>
        <dbReference type="SMART" id="SM00912"/>
    </source>
</evidence>
<dbReference type="EMBL" id="CP024785">
    <property type="protein sequence ID" value="AUB40085.1"/>
    <property type="molecule type" value="Genomic_DNA"/>
</dbReference>
<keyword evidence="3" id="KW-1185">Reference proteome</keyword>
<organism evidence="2 3">
    <name type="scientific">Nostoc flagelliforme CCNUN1</name>
    <dbReference type="NCBI Taxonomy" id="2038116"/>
    <lineage>
        <taxon>Bacteria</taxon>
        <taxon>Bacillati</taxon>
        <taxon>Cyanobacteriota</taxon>
        <taxon>Cyanophyceae</taxon>
        <taxon>Nostocales</taxon>
        <taxon>Nostocaceae</taxon>
        <taxon>Nostoc</taxon>
    </lineage>
</organism>
<proteinExistence type="predicted"/>
<sequence length="2079" mass="207160">MIGEAVLQTFALSFNCAFAQITPDSTLPNNSSVTTQNNISTIEGGTQAGSNLFHSFQEFSVPTNSGAYFNNAVNIQNIISRVTGGSVSNIDGLIGTNGKANLFLINPNGIIFGANASLNVGGSFVASTANALQFGNRGFFSATEKNIPSPLLTINPSALLFNQINQNAAIQNNSVAPAGIDPAGLNALGLRVPDGKSLLLVGGNVSMDGGRLNAFGGRVELGGLGEPDTVALGVDGDNLSLIFPDNVGRASVSLTNQAGIYVTGAGGGNIAVNARNVDILGASILSGGIGQGLGTSETIGGDITLNATGEIKVADESLVLNDVRLGSLGNGGNITIDSGSLSLGDRAQLSASTFGQGNAGNVTLRVQDAVTLADNAEISSTVSAGGVGKGGNIDINAASLWLKDGAQLRTSTEQESGTAPAGRGDAGNVNVNVTGIVNIAGEKNGFASGIRSGVETGTVGNAGNITIDSGSFSLSDDARLTASTNGQGNAGNVTLRVRDAVDIADADIYSRVWGVGQGGNIDISAATLWLKDGAELDTSTFGQGNAGNVTVRVRDAVDLADSNIFSTVSEGGVGKGGNIDISAASLWLKDGSRLVTSTKEESGTAPAGRGDAGNVNVNVTGIVNIAGEKNGFASGIRSEVETGTVGNAGNITIDSGSFSLSDEARLTASTSGVGNAGNVTLRVRDAVDIADSEIYSTVSGVGNGGNIDINAGSLSLRDNAEVSAPTFGQGNAGNVTLRAQDAVDIADSAISISVGEGGVGKGGNIDINAGSLWLDEAYLSTLTSGVGNAGNVTVRVQDAVTLADSDIESTVSAGGVGKGGNIDISAASLWLKDGSQLVTSTEDATETAPAGRGDAGNVNVNVTGIVNIAGKKNDRFSWIRSEVETGTVGNGGNITIDSGSLSLSDEARLIASTNGQGNAGNVTVRVRDAVEIADSAIESTVGEGGVGKGGNIDISAASLRLKDGAYLSTSTSGQGNAGNVTVRAQDAVILADNAEIYSTVGSGGVGKGGNIDISAASLWLKDGSQLVTSTKEESGTAPTGRGDAGNVNVNVTGVVNIAGEKNGFASGIRSEAETGTVGNAGNITIDSGSFSLSDEARLNASNSGVGNAGNVTLRVRDAVDIADSEIYSTAGGVGNGGNIDINAATLSLRDEAEVSAPTFGQGNAGNVTLRVRDAVNIADSAISISVGEGGVGKGGNIDISAASLWLKDGAYLTTSTSGVGNAGNVTVRVQDAVDIADSAVISSTVSEGGVGKGGNIYISAASLWLKDGARLVTSTEEASPTAPAGQGDAGNVNVNVTGIVNIAGEKNGVLSGIRSRVETGTVGNAGNITIDSGSFSLSNDAEVSASTFGEGNAGNVTVRVRDALDLADSAILSTVESGGLGKGGNIDISAASLRLKDGAYLTTSTSGQGNAGNVTVRVQDAVDISDSAVISSTVKEGGVGKGGNIDIFAASLWLKDGARLVTSTEEASPTAPAGRGDAGNVNVNVTGIVNIAGEKNGFASGIRSEAETGAVGNAGNITIDSGSFSLSDEARLNVSTSGVGNAGNVTLRVRDAVDIADSEIYSTVSGVGNGGNIDINAGSLSLRDNAEVSAPTFGQGNAGNVTLRVQNAVEIADSAISISVNERGVGKGGNIDINAGSLWLDEAYLSTSTSGVGNAGNVTVRVQDAVTLADSDISSTVSEGGVGKGGNIDIFAASLWLKDGSQVVTSTEDATETAPAGRGDAGNVNVNVTGIVNIAGKENGVSGIRSRVETGTVGNGGNITIDSGSFSLSDRAQLVASTEGQGNAGTIKVNAADFFTISGNSSNNNSGLFVDSQSPTGTAGDIIVTSPRITLDNSGTLNAQSTSGNGGNINLQTDLLLMRRGASISTTAGTDKTGGNGGNITINAPSGFIVAVPNENSDITANAYTGSGGRVDIRAFGIYGIQPRSNPTSLSDITASSEFGVNGTVELNTPDIDPNSGLVNLPTVPVDTQVAQTCQAGGNLAKSSFTITGRGGLPPNPGEALNADAVQVDLVALNPEVGNTPALSTNPINPTPDRIVEATGWVIAANGDVILTNSAPTVTPHSSWQRTADCRVVNQRQGG</sequence>
<accession>A0A2K8SZB4</accession>
<dbReference type="Pfam" id="PF05860">
    <property type="entry name" value="TPS"/>
    <property type="match status" value="1"/>
</dbReference>
<feature type="domain" description="Filamentous haemagglutinin FhaB/tRNA nuclease CdiA-like TPS" evidence="1">
    <location>
        <begin position="22"/>
        <end position="135"/>
    </location>
</feature>
<evidence type="ECO:0000313" key="2">
    <source>
        <dbReference type="EMBL" id="AUB40085.1"/>
    </source>
</evidence>
<evidence type="ECO:0000313" key="3">
    <source>
        <dbReference type="Proteomes" id="UP000232003"/>
    </source>
</evidence>
<protein>
    <submittedName>
        <fullName evidence="2">Large exoprotein involved in heme utilization or adhesion</fullName>
    </submittedName>
</protein>
<dbReference type="KEGG" id="nfl:COO91_06085"/>
<reference evidence="2 3" key="1">
    <citation type="submission" date="2017-11" db="EMBL/GenBank/DDBJ databases">
        <title>Complete genome of a free-living desiccation-tolerant cyanobacterium and its photosynthetic adaptation to extreme terrestrial habitat.</title>
        <authorList>
            <person name="Shang J."/>
        </authorList>
    </citation>
    <scope>NUCLEOTIDE SEQUENCE [LARGE SCALE GENOMIC DNA]</scope>
    <source>
        <strain evidence="2 3">CCNUN1</strain>
    </source>
</reference>
<dbReference type="SUPFAM" id="SSF51126">
    <property type="entry name" value="Pectin lyase-like"/>
    <property type="match status" value="11"/>
</dbReference>
<dbReference type="Proteomes" id="UP000232003">
    <property type="component" value="Chromosome"/>
</dbReference>
<name>A0A2K8SZB4_9NOSO</name>
<dbReference type="Gene3D" id="2.160.20.10">
    <property type="entry name" value="Single-stranded right-handed beta-helix, Pectin lyase-like"/>
    <property type="match status" value="5"/>
</dbReference>
<dbReference type="InterPro" id="IPR008638">
    <property type="entry name" value="FhaB/CdiA-like_TPS"/>
</dbReference>
<dbReference type="SMART" id="SM00912">
    <property type="entry name" value="Haemagg_act"/>
    <property type="match status" value="1"/>
</dbReference>